<sequence>MLLGGGPLGMNGVLSPLFQKYYEQILGLDNPAVTATAIPEKELSLSSDDENLPIETSPLPIFKPAGQLAIENGLSSEPESAPLTRKITVVDKGKSLVKKVPYVAKRSSSTPILSTSASTSADILKTVALKSNSTDSSVDSGCPSPTNAFLSLKQKRDSLTLRQTVKRAKFSVCNLADPSAKSRLTEARLGVLISVMTAREMLNEPLQKTEIPPDLLNLLFNPIENI</sequence>
<proteinExistence type="predicted"/>
<accession>A0A8J2WGG6</accession>
<dbReference type="OrthoDB" id="10506133at2759"/>
<reference evidence="1" key="1">
    <citation type="submission" date="2021-11" db="EMBL/GenBank/DDBJ databases">
        <authorList>
            <person name="Schell T."/>
        </authorList>
    </citation>
    <scope>NUCLEOTIDE SEQUENCE</scope>
    <source>
        <strain evidence="1">M5</strain>
    </source>
</reference>
<organism evidence="1 2">
    <name type="scientific">Daphnia galeata</name>
    <dbReference type="NCBI Taxonomy" id="27404"/>
    <lineage>
        <taxon>Eukaryota</taxon>
        <taxon>Metazoa</taxon>
        <taxon>Ecdysozoa</taxon>
        <taxon>Arthropoda</taxon>
        <taxon>Crustacea</taxon>
        <taxon>Branchiopoda</taxon>
        <taxon>Diplostraca</taxon>
        <taxon>Cladocera</taxon>
        <taxon>Anomopoda</taxon>
        <taxon>Daphniidae</taxon>
        <taxon>Daphnia</taxon>
    </lineage>
</organism>
<dbReference type="Proteomes" id="UP000789390">
    <property type="component" value="Unassembled WGS sequence"/>
</dbReference>
<dbReference type="AlphaFoldDB" id="A0A8J2WGG6"/>
<evidence type="ECO:0000313" key="2">
    <source>
        <dbReference type="Proteomes" id="UP000789390"/>
    </source>
</evidence>
<evidence type="ECO:0000313" key="1">
    <source>
        <dbReference type="EMBL" id="CAH0103515.1"/>
    </source>
</evidence>
<name>A0A8J2WGG6_9CRUS</name>
<keyword evidence="2" id="KW-1185">Reference proteome</keyword>
<gene>
    <name evidence="1" type="ORF">DGAL_LOCUS6089</name>
</gene>
<dbReference type="EMBL" id="CAKKLH010000112">
    <property type="protein sequence ID" value="CAH0103515.1"/>
    <property type="molecule type" value="Genomic_DNA"/>
</dbReference>
<protein>
    <submittedName>
        <fullName evidence="1">Uncharacterized protein</fullName>
    </submittedName>
</protein>
<comment type="caution">
    <text evidence="1">The sequence shown here is derived from an EMBL/GenBank/DDBJ whole genome shotgun (WGS) entry which is preliminary data.</text>
</comment>